<dbReference type="Proteomes" id="UP001596107">
    <property type="component" value="Unassembled WGS sequence"/>
</dbReference>
<sequence length="113" mass="12808">MNGFWIGAAFLIGLGLVAAGWWGLLRLSFLMEKQRFGWNDEEALTRFLSMRRSPDKRGDKHMRAYIRGELHSFAEGIGAGLRYRLSRLMVRVGYGLLIVATGLWFAGTVTALW</sequence>
<organism evidence="2 3">
    <name type="scientific">Nitratireductor kimnyeongensis</name>
    <dbReference type="NCBI Taxonomy" id="430679"/>
    <lineage>
        <taxon>Bacteria</taxon>
        <taxon>Pseudomonadati</taxon>
        <taxon>Pseudomonadota</taxon>
        <taxon>Alphaproteobacteria</taxon>
        <taxon>Hyphomicrobiales</taxon>
        <taxon>Phyllobacteriaceae</taxon>
        <taxon>Nitratireductor</taxon>
    </lineage>
</organism>
<protein>
    <submittedName>
        <fullName evidence="2">Uncharacterized protein</fullName>
    </submittedName>
</protein>
<gene>
    <name evidence="2" type="ORF">ACFPOD_04155</name>
</gene>
<keyword evidence="3" id="KW-1185">Reference proteome</keyword>
<dbReference type="EMBL" id="JBHSNB010000001">
    <property type="protein sequence ID" value="MFC5584293.1"/>
    <property type="molecule type" value="Genomic_DNA"/>
</dbReference>
<feature type="transmembrane region" description="Helical" evidence="1">
    <location>
        <begin position="92"/>
        <end position="112"/>
    </location>
</feature>
<keyword evidence="1" id="KW-0472">Membrane</keyword>
<evidence type="ECO:0000313" key="2">
    <source>
        <dbReference type="EMBL" id="MFC5584293.1"/>
    </source>
</evidence>
<dbReference type="RefSeq" id="WP_223019899.1">
    <property type="nucleotide sequence ID" value="NZ_CP078143.1"/>
</dbReference>
<evidence type="ECO:0000256" key="1">
    <source>
        <dbReference type="SAM" id="Phobius"/>
    </source>
</evidence>
<name>A0ABW0T661_9HYPH</name>
<feature type="transmembrane region" description="Helical" evidence="1">
    <location>
        <begin position="6"/>
        <end position="25"/>
    </location>
</feature>
<keyword evidence="1" id="KW-1133">Transmembrane helix</keyword>
<evidence type="ECO:0000313" key="3">
    <source>
        <dbReference type="Proteomes" id="UP001596107"/>
    </source>
</evidence>
<comment type="caution">
    <text evidence="2">The sequence shown here is derived from an EMBL/GenBank/DDBJ whole genome shotgun (WGS) entry which is preliminary data.</text>
</comment>
<reference evidence="3" key="1">
    <citation type="journal article" date="2019" name="Int. J. Syst. Evol. Microbiol.">
        <title>The Global Catalogue of Microorganisms (GCM) 10K type strain sequencing project: providing services to taxonomists for standard genome sequencing and annotation.</title>
        <authorList>
            <consortium name="The Broad Institute Genomics Platform"/>
            <consortium name="The Broad Institute Genome Sequencing Center for Infectious Disease"/>
            <person name="Wu L."/>
            <person name="Ma J."/>
        </authorList>
    </citation>
    <scope>NUCLEOTIDE SEQUENCE [LARGE SCALE GENOMIC DNA]</scope>
    <source>
        <strain evidence="3">JCM 3366</strain>
    </source>
</reference>
<accession>A0ABW0T661</accession>
<proteinExistence type="predicted"/>
<keyword evidence="1" id="KW-0812">Transmembrane</keyword>